<reference evidence="1" key="1">
    <citation type="journal article" date="2021" name="Proc. Natl. Acad. Sci. U.S.A.">
        <title>A Catalog of Tens of Thousands of Viruses from Human Metagenomes Reveals Hidden Associations with Chronic Diseases.</title>
        <authorList>
            <person name="Tisza M.J."/>
            <person name="Buck C.B."/>
        </authorList>
    </citation>
    <scope>NUCLEOTIDE SEQUENCE</scope>
    <source>
        <strain evidence="1">CtTrD1</strain>
    </source>
</reference>
<protein>
    <submittedName>
        <fullName evidence="1">Uncharacterized protein</fullName>
    </submittedName>
</protein>
<name>A0A8S5PRW0_9CAUD</name>
<dbReference type="EMBL" id="BK015480">
    <property type="protein sequence ID" value="DAE08948.1"/>
    <property type="molecule type" value="Genomic_DNA"/>
</dbReference>
<organism evidence="1">
    <name type="scientific">Siphoviridae sp. ctTrD1</name>
    <dbReference type="NCBI Taxonomy" id="2825524"/>
    <lineage>
        <taxon>Viruses</taxon>
        <taxon>Duplodnaviria</taxon>
        <taxon>Heunggongvirae</taxon>
        <taxon>Uroviricota</taxon>
        <taxon>Caudoviricetes</taxon>
    </lineage>
</organism>
<accession>A0A8S5PRW0</accession>
<proteinExistence type="predicted"/>
<evidence type="ECO:0000313" key="1">
    <source>
        <dbReference type="EMBL" id="DAE08948.1"/>
    </source>
</evidence>
<sequence length="316" mass="36622">MNKIGLAVYGLEIYQTRRKKKRLNTVNSRVDFLDIMDLFLHSSQQQFDTDNYNETVFKVERIERDEIYNENGQKMYSYISGVVKTGEYGTESELVNRKTKKVTHNKTIDEAEVIPFAFYVATPHGNTKKGIIIFQTEGRYGMKGSFEKRLKKYMQNLYPDLSFTMGTIAPVEYIERYLRDGFLKEIKMIKYGIPNDVSERNGISKKPEDNVYEERIIHNPLGFLDKGADKIRETLRSQRIYTSIVEIPDFDYDVLKFNFTKGKTNKTINMSNIDSIVIVEDITETAGVNKGHPSYLILKDEMKRTATDYLHGMGVV</sequence>